<proteinExistence type="predicted"/>
<dbReference type="Proteomes" id="UP001266357">
    <property type="component" value="Unassembled WGS sequence"/>
</dbReference>
<dbReference type="Gene3D" id="2.60.200.20">
    <property type="match status" value="1"/>
</dbReference>
<feature type="transmembrane region" description="Helical" evidence="1">
    <location>
        <begin position="184"/>
        <end position="201"/>
    </location>
</feature>
<gene>
    <name evidence="3" type="ORF">RM573_08965</name>
</gene>
<feature type="transmembrane region" description="Helical" evidence="1">
    <location>
        <begin position="250"/>
        <end position="269"/>
    </location>
</feature>
<feature type="transmembrane region" description="Helical" evidence="1">
    <location>
        <begin position="123"/>
        <end position="141"/>
    </location>
</feature>
<dbReference type="InterPro" id="IPR008984">
    <property type="entry name" value="SMAD_FHA_dom_sf"/>
</dbReference>
<comment type="caution">
    <text evidence="3">The sequence shown here is derived from an EMBL/GenBank/DDBJ whole genome shotgun (WGS) entry which is preliminary data.</text>
</comment>
<evidence type="ECO:0000259" key="2">
    <source>
        <dbReference type="PROSITE" id="PS50006"/>
    </source>
</evidence>
<feature type="transmembrane region" description="Helical" evidence="1">
    <location>
        <begin position="153"/>
        <end position="177"/>
    </location>
</feature>
<accession>A0ABU3A2E9</accession>
<dbReference type="SMART" id="SM00240">
    <property type="entry name" value="FHA"/>
    <property type="match status" value="1"/>
</dbReference>
<dbReference type="RefSeq" id="WP_311580485.1">
    <property type="nucleotide sequence ID" value="NZ_JAVRIF010000004.1"/>
</dbReference>
<protein>
    <submittedName>
        <fullName evidence="3">FHA domain-containing protein</fullName>
    </submittedName>
</protein>
<evidence type="ECO:0000256" key="1">
    <source>
        <dbReference type="SAM" id="Phobius"/>
    </source>
</evidence>
<evidence type="ECO:0000313" key="3">
    <source>
        <dbReference type="EMBL" id="MDT0603722.1"/>
    </source>
</evidence>
<organism evidence="3 4">
    <name type="scientific">Thalassotalea castellviae</name>
    <dbReference type="NCBI Taxonomy" id="3075612"/>
    <lineage>
        <taxon>Bacteria</taxon>
        <taxon>Pseudomonadati</taxon>
        <taxon>Pseudomonadota</taxon>
        <taxon>Gammaproteobacteria</taxon>
        <taxon>Alteromonadales</taxon>
        <taxon>Colwelliaceae</taxon>
        <taxon>Thalassotalea</taxon>
    </lineage>
</organism>
<keyword evidence="1" id="KW-0472">Membrane</keyword>
<feature type="transmembrane region" description="Helical" evidence="1">
    <location>
        <begin position="221"/>
        <end position="238"/>
    </location>
</feature>
<dbReference type="InterPro" id="IPR000253">
    <property type="entry name" value="FHA_dom"/>
</dbReference>
<dbReference type="Pfam" id="PF00498">
    <property type="entry name" value="FHA"/>
    <property type="match status" value="1"/>
</dbReference>
<dbReference type="CDD" id="cd00060">
    <property type="entry name" value="FHA"/>
    <property type="match status" value="1"/>
</dbReference>
<evidence type="ECO:0000313" key="4">
    <source>
        <dbReference type="Proteomes" id="UP001266357"/>
    </source>
</evidence>
<reference evidence="3 4" key="1">
    <citation type="submission" date="2023-09" db="EMBL/GenBank/DDBJ databases">
        <authorList>
            <person name="Rey-Velasco X."/>
        </authorList>
    </citation>
    <scope>NUCLEOTIDE SEQUENCE [LARGE SCALE GENOMIC DNA]</scope>
    <source>
        <strain evidence="3 4">W431</strain>
    </source>
</reference>
<name>A0ABU3A2E9_9GAMM</name>
<dbReference type="PROSITE" id="PS50006">
    <property type="entry name" value="FHA_DOMAIN"/>
    <property type="match status" value="1"/>
</dbReference>
<feature type="domain" description="FHA" evidence="2">
    <location>
        <begin position="25"/>
        <end position="74"/>
    </location>
</feature>
<keyword evidence="4" id="KW-1185">Reference proteome</keyword>
<keyword evidence="1" id="KW-1133">Transmembrane helix</keyword>
<sequence length="320" mass="35883">MEIIVEEISRGQKLLGRHKFNKNSISIGRGYHSDIILSDPHVCAEHLSIEFDGDNWRVVDLDSINGCFLGEGKKPANGHIIHSGDVITIGKSQIRIVFPHHPVVDSITLSPFENLINLTKQPLVLTINVVVFALLTGWMFFLNNPKEVNFTQLFVPAVGITLMFAIWPAAVALVSHLTKHDARIFTQLGICFVFYNLSWVIDFLEALVNFNTSSQSLLPHMIIVLPIALAFCLFWLNCHIGFHMGKVRRIVVAASLTTLLFGGTFLIQLSKKPDFSVRPQFNSTLLTPNFMLAPSNNVDEFIENSNELFKNVQTSKNKDD</sequence>
<keyword evidence="1" id="KW-0812">Transmembrane</keyword>
<dbReference type="SUPFAM" id="SSF49879">
    <property type="entry name" value="SMAD/FHA domain"/>
    <property type="match status" value="1"/>
</dbReference>
<dbReference type="EMBL" id="JAVRIF010000004">
    <property type="protein sequence ID" value="MDT0603722.1"/>
    <property type="molecule type" value="Genomic_DNA"/>
</dbReference>